<evidence type="ECO:0000313" key="1">
    <source>
        <dbReference type="EMBL" id="MDO0824390.1"/>
    </source>
</evidence>
<keyword evidence="2" id="KW-1185">Reference proteome</keyword>
<dbReference type="Proteomes" id="UP001176021">
    <property type="component" value="Unassembled WGS sequence"/>
</dbReference>
<organism evidence="1 2">
    <name type="scientific">Desulfosporosinus nitroreducens</name>
    <dbReference type="NCBI Taxonomy" id="2018668"/>
    <lineage>
        <taxon>Bacteria</taxon>
        <taxon>Bacillati</taxon>
        <taxon>Bacillota</taxon>
        <taxon>Clostridia</taxon>
        <taxon>Eubacteriales</taxon>
        <taxon>Desulfitobacteriaceae</taxon>
        <taxon>Desulfosporosinus</taxon>
    </lineage>
</organism>
<gene>
    <name evidence="1" type="ORF">M8H41_16245</name>
</gene>
<sequence length="56" mass="6194">MCMKKQPLASKTIRPGRACPTIRQRCRIVGQAEEKAPTLVGIAQILIFITSNPNED</sequence>
<comment type="caution">
    <text evidence="1">The sequence shown here is derived from an EMBL/GenBank/DDBJ whole genome shotgun (WGS) entry which is preliminary data.</text>
</comment>
<dbReference type="EMBL" id="JAMJEV010000014">
    <property type="protein sequence ID" value="MDO0824390.1"/>
    <property type="molecule type" value="Genomic_DNA"/>
</dbReference>
<proteinExistence type="predicted"/>
<name>A0ABT8QSW6_9FIRM</name>
<evidence type="ECO:0000313" key="2">
    <source>
        <dbReference type="Proteomes" id="UP001176021"/>
    </source>
</evidence>
<protein>
    <submittedName>
        <fullName evidence="1">Uncharacterized protein</fullName>
    </submittedName>
</protein>
<accession>A0ABT8QSW6</accession>
<reference evidence="1" key="1">
    <citation type="submission" date="2022-05" db="EMBL/GenBank/DDBJ databases">
        <title>Expanded diversity of anoxic marine methylotrophy in a Black Sea sulfate reducing microorganism.</title>
        <authorList>
            <person name="Fischer P.Q."/>
            <person name="Stams A.J.M."/>
            <person name="Villanueva L."/>
            <person name="Sousa D.Z."/>
        </authorList>
    </citation>
    <scope>NUCLEOTIDE SEQUENCE</scope>
    <source>
        <strain evidence="1">P130</strain>
    </source>
</reference>
<dbReference type="RefSeq" id="WP_302049336.1">
    <property type="nucleotide sequence ID" value="NZ_JAMJEV010000014.1"/>
</dbReference>